<accession>A0ABY6KAM1</accession>
<dbReference type="CDD" id="cd02620">
    <property type="entry name" value="Peptidase_C1A_CathepsinB"/>
    <property type="match status" value="1"/>
</dbReference>
<sequence>MLRWVLQAGRNFDRRISLDYVKQLCGTILEDDHEKDLPTIVHETEEVEIPESYDVREAWSQCKSVHLIRDQGSCGSCWAHGAVEAISDRICIASKGEVQVEISASDLVSCCPGWWCGRGCKGGWIKRAWQYWKHYGLVTGGLYHGEGCVPYAIPPCSHHSKNSKLPPCGSLQPTPPCLKQCVDGYNSTYAQDKHYGKDLPHLQNVEPIVDTQPHLCVTPGSHVYKVNKNEEQIQLEIMNHGPVEGGMVVYSDFPSYKSGVYQRHSYIPLGGHAIKILGWGVENGVKYWLCANSWNQDWGEN</sequence>
<evidence type="ECO:0000313" key="6">
    <source>
        <dbReference type="EMBL" id="UYV64275.1"/>
    </source>
</evidence>
<dbReference type="PANTHER" id="PTHR12411">
    <property type="entry name" value="CYSTEINE PROTEASE FAMILY C1-RELATED"/>
    <property type="match status" value="1"/>
</dbReference>
<evidence type="ECO:0000259" key="5">
    <source>
        <dbReference type="SMART" id="SM00645"/>
    </source>
</evidence>
<dbReference type="PROSITE" id="PS00639">
    <property type="entry name" value="THIOL_PROTEASE_HIS"/>
    <property type="match status" value="1"/>
</dbReference>
<dbReference type="InterPro" id="IPR038765">
    <property type="entry name" value="Papain-like_cys_pep_sf"/>
</dbReference>
<dbReference type="InterPro" id="IPR025660">
    <property type="entry name" value="Pept_his_AS"/>
</dbReference>
<dbReference type="PRINTS" id="PR00705">
    <property type="entry name" value="PAPAIN"/>
</dbReference>
<dbReference type="EMBL" id="CP092865">
    <property type="protein sequence ID" value="UYV64275.1"/>
    <property type="molecule type" value="Genomic_DNA"/>
</dbReference>
<comment type="similarity">
    <text evidence="1">Belongs to the peptidase C1 family.</text>
</comment>
<dbReference type="InterPro" id="IPR013128">
    <property type="entry name" value="Peptidase_C1A"/>
</dbReference>
<dbReference type="Pfam" id="PF00112">
    <property type="entry name" value="Peptidase_C1"/>
    <property type="match status" value="1"/>
</dbReference>
<evidence type="ECO:0000313" key="7">
    <source>
        <dbReference type="Proteomes" id="UP001235939"/>
    </source>
</evidence>
<feature type="non-terminal residue" evidence="6">
    <location>
        <position position="1"/>
    </location>
</feature>
<keyword evidence="2" id="KW-0645">Protease</keyword>
<dbReference type="Gene3D" id="3.90.70.10">
    <property type="entry name" value="Cysteine proteinases"/>
    <property type="match status" value="1"/>
</dbReference>
<dbReference type="Proteomes" id="UP001235939">
    <property type="component" value="Chromosome 03"/>
</dbReference>
<evidence type="ECO:0000256" key="3">
    <source>
        <dbReference type="ARBA" id="ARBA00022801"/>
    </source>
</evidence>
<dbReference type="InterPro" id="IPR000668">
    <property type="entry name" value="Peptidase_C1A_C"/>
</dbReference>
<dbReference type="InterPro" id="IPR000169">
    <property type="entry name" value="Pept_cys_AS"/>
</dbReference>
<proteinExistence type="inferred from homology"/>
<feature type="domain" description="Peptidase C1A papain C-terminal" evidence="5">
    <location>
        <begin position="49"/>
        <end position="301"/>
    </location>
</feature>
<keyword evidence="7" id="KW-1185">Reference proteome</keyword>
<dbReference type="SUPFAM" id="SSF54001">
    <property type="entry name" value="Cysteine proteinases"/>
    <property type="match status" value="1"/>
</dbReference>
<dbReference type="PROSITE" id="PS00139">
    <property type="entry name" value="THIOL_PROTEASE_CYS"/>
    <property type="match status" value="1"/>
</dbReference>
<organism evidence="6 7">
    <name type="scientific">Cordylochernes scorpioides</name>
    <dbReference type="NCBI Taxonomy" id="51811"/>
    <lineage>
        <taxon>Eukaryota</taxon>
        <taxon>Metazoa</taxon>
        <taxon>Ecdysozoa</taxon>
        <taxon>Arthropoda</taxon>
        <taxon>Chelicerata</taxon>
        <taxon>Arachnida</taxon>
        <taxon>Pseudoscorpiones</taxon>
        <taxon>Cheliferoidea</taxon>
        <taxon>Chernetidae</taxon>
        <taxon>Cordylochernes</taxon>
    </lineage>
</organism>
<evidence type="ECO:0000256" key="4">
    <source>
        <dbReference type="ARBA" id="ARBA00022807"/>
    </source>
</evidence>
<evidence type="ECO:0000256" key="2">
    <source>
        <dbReference type="ARBA" id="ARBA00022670"/>
    </source>
</evidence>
<protein>
    <submittedName>
        <fullName evidence="6">CTSB</fullName>
    </submittedName>
</protein>
<keyword evidence="4" id="KW-0788">Thiol protease</keyword>
<evidence type="ECO:0000256" key="1">
    <source>
        <dbReference type="ARBA" id="ARBA00008455"/>
    </source>
</evidence>
<name>A0ABY6KAM1_9ARAC</name>
<gene>
    <name evidence="6" type="ORF">LAZ67_3000128</name>
</gene>
<reference evidence="6 7" key="1">
    <citation type="submission" date="2022-01" db="EMBL/GenBank/DDBJ databases">
        <title>A chromosomal length assembly of Cordylochernes scorpioides.</title>
        <authorList>
            <person name="Zeh D."/>
            <person name="Zeh J."/>
        </authorList>
    </citation>
    <scope>NUCLEOTIDE SEQUENCE [LARGE SCALE GENOMIC DNA]</scope>
    <source>
        <strain evidence="6">IN4F17</strain>
        <tissue evidence="6">Whole Body</tissue>
    </source>
</reference>
<dbReference type="SMART" id="SM00645">
    <property type="entry name" value="Pept_C1"/>
    <property type="match status" value="1"/>
</dbReference>
<keyword evidence="3" id="KW-0378">Hydrolase</keyword>